<dbReference type="InterPro" id="IPR054470">
    <property type="entry name" value="FIMAH_dom"/>
</dbReference>
<dbReference type="PROSITE" id="PS51365">
    <property type="entry name" value="RENAL_DIPEPTIDASE_2"/>
    <property type="match status" value="1"/>
</dbReference>
<dbReference type="Proteomes" id="UP000252100">
    <property type="component" value="Chromosome"/>
</dbReference>
<gene>
    <name evidence="3" type="ORF">DT065_13900</name>
</gene>
<name>A0A345C1A5_9BACI</name>
<keyword evidence="1" id="KW-0732">Signal</keyword>
<dbReference type="OrthoDB" id="9804920at2"/>
<dbReference type="Pfam" id="PF01244">
    <property type="entry name" value="Peptidase_M19"/>
    <property type="match status" value="1"/>
</dbReference>
<evidence type="ECO:0000259" key="2">
    <source>
        <dbReference type="Pfam" id="PF22888"/>
    </source>
</evidence>
<dbReference type="KEGG" id="rue:DT065_13900"/>
<organism evidence="3 4">
    <name type="scientific">Salicibibacter kimchii</name>
    <dbReference type="NCBI Taxonomy" id="2099786"/>
    <lineage>
        <taxon>Bacteria</taxon>
        <taxon>Bacillati</taxon>
        <taxon>Bacillota</taxon>
        <taxon>Bacilli</taxon>
        <taxon>Bacillales</taxon>
        <taxon>Bacillaceae</taxon>
        <taxon>Salicibibacter</taxon>
    </lineage>
</organism>
<dbReference type="AlphaFoldDB" id="A0A345C1A5"/>
<sequence length="545" mass="60360">MGKKVVCLAASTLLIFSAFPAKSSADAPDIHFDSTIVDSHIDTYMHALDEKTWLPETDIGKETSFDFDIPKAQAGGLDVPYMAAYTPGYYENTPRSISETLAKINALYWTEDNNPDDLTVTSSYDDIMQAVQDDKIAAVPTIEGGYSMEEENAIELLHQYDDLGVKALGFTWNTSNALGEGADRVYNDPEETPSEGGLTELGEEVAKEMNELGMMIDVSHMARTTFWDVIEASEDPIIASHSGVKELRDHQRNLTDEQMEALADNGGVLGIVFYPVFLTEDTEGYVDDVVDHIDYAVDVMGVDHVALGSDFDGAAMPADLQDASELSKITEELENRNYSEENIEKILGQNHLRVMEEVDQEKEAVDTGLSLTPSIEMGGKVGDNTPVLEAEVEGETADESSYNAIVDGIEYEPEFDAETSTVSLEVDEPLKERFHVVTFEAETESGETERETTIFYVDASVDNMQTLVEHFEEEGEFENGQTAQTLDRHLTAVGHYEDQGAKEKASQHMKGLKDMLDHQHEQVLITEHAYSVLTNEADVLIDEWP</sequence>
<feature type="signal peptide" evidence="1">
    <location>
        <begin position="1"/>
        <end position="23"/>
    </location>
</feature>
<dbReference type="SUPFAM" id="SSF51556">
    <property type="entry name" value="Metallo-dependent hydrolases"/>
    <property type="match status" value="1"/>
</dbReference>
<dbReference type="Gene3D" id="3.20.20.140">
    <property type="entry name" value="Metal-dependent hydrolases"/>
    <property type="match status" value="1"/>
</dbReference>
<dbReference type="InterPro" id="IPR008257">
    <property type="entry name" value="Pept_M19"/>
</dbReference>
<feature type="domain" description="FIMAH" evidence="2">
    <location>
        <begin position="461"/>
        <end position="542"/>
    </location>
</feature>
<proteinExistence type="predicted"/>
<accession>A0A345C1A5</accession>
<dbReference type="PANTHER" id="PTHR10443">
    <property type="entry name" value="MICROSOMAL DIPEPTIDASE"/>
    <property type="match status" value="1"/>
</dbReference>
<dbReference type="CDD" id="cd01301">
    <property type="entry name" value="rDP_like"/>
    <property type="match status" value="1"/>
</dbReference>
<dbReference type="RefSeq" id="WP_114374399.1">
    <property type="nucleotide sequence ID" value="NZ_CP031092.1"/>
</dbReference>
<feature type="chain" id="PRO_5039493593" evidence="1">
    <location>
        <begin position="24"/>
        <end position="545"/>
    </location>
</feature>
<dbReference type="InterPro" id="IPR032466">
    <property type="entry name" value="Metal_Hydrolase"/>
</dbReference>
<dbReference type="PANTHER" id="PTHR10443:SF12">
    <property type="entry name" value="DIPEPTIDASE"/>
    <property type="match status" value="1"/>
</dbReference>
<dbReference type="GO" id="GO:0006508">
    <property type="term" value="P:proteolysis"/>
    <property type="evidence" value="ECO:0007669"/>
    <property type="project" value="InterPro"/>
</dbReference>
<evidence type="ECO:0000313" key="3">
    <source>
        <dbReference type="EMBL" id="AXF56986.1"/>
    </source>
</evidence>
<dbReference type="EMBL" id="CP031092">
    <property type="protein sequence ID" value="AXF56986.1"/>
    <property type="molecule type" value="Genomic_DNA"/>
</dbReference>
<dbReference type="GO" id="GO:0070573">
    <property type="term" value="F:metallodipeptidase activity"/>
    <property type="evidence" value="ECO:0007669"/>
    <property type="project" value="InterPro"/>
</dbReference>
<protein>
    <submittedName>
        <fullName evidence="3">Membrane dipeptidase</fullName>
    </submittedName>
</protein>
<dbReference type="Pfam" id="PF22888">
    <property type="entry name" value="FIMAH"/>
    <property type="match status" value="1"/>
</dbReference>
<evidence type="ECO:0000256" key="1">
    <source>
        <dbReference type="SAM" id="SignalP"/>
    </source>
</evidence>
<keyword evidence="4" id="KW-1185">Reference proteome</keyword>
<evidence type="ECO:0000313" key="4">
    <source>
        <dbReference type="Proteomes" id="UP000252100"/>
    </source>
</evidence>
<reference evidence="3 4" key="1">
    <citation type="journal article" date="2018" name="J. Microbiol.">
        <title>Salicibibacter kimchii gen. nov., sp. nov., a moderately halophilic and alkalitolerant bacterium in the family Bacillaceae, isolated from kimchi.</title>
        <authorList>
            <person name="Jang J.Y."/>
            <person name="Oh Y.J."/>
            <person name="Lim S.K."/>
            <person name="Park H.K."/>
            <person name="Lee C."/>
            <person name="Kim J.Y."/>
            <person name="Lee M.A."/>
            <person name="Choi H.J."/>
        </authorList>
    </citation>
    <scope>NUCLEOTIDE SEQUENCE [LARGE SCALE GENOMIC DNA]</scope>
    <source>
        <strain evidence="3 4">NKC1-1</strain>
    </source>
</reference>